<dbReference type="AlphaFoldDB" id="A0AAF0C3A8"/>
<name>A0AAF0C3A8_9GAMM</name>
<organism evidence="3 4">
    <name type="scientific">Thalassomonas actiniarum</name>
    <dbReference type="NCBI Taxonomy" id="485447"/>
    <lineage>
        <taxon>Bacteria</taxon>
        <taxon>Pseudomonadati</taxon>
        <taxon>Pseudomonadota</taxon>
        <taxon>Gammaproteobacteria</taxon>
        <taxon>Alteromonadales</taxon>
        <taxon>Colwelliaceae</taxon>
        <taxon>Thalassomonas</taxon>
    </lineage>
</organism>
<keyword evidence="3" id="KW-0378">Hydrolase</keyword>
<dbReference type="Pfam" id="PF12697">
    <property type="entry name" value="Abhydrolase_6"/>
    <property type="match status" value="1"/>
</dbReference>
<evidence type="ECO:0000256" key="1">
    <source>
        <dbReference type="SAM" id="SignalP"/>
    </source>
</evidence>
<keyword evidence="1" id="KW-0732">Signal</keyword>
<dbReference type="InterPro" id="IPR029058">
    <property type="entry name" value="AB_hydrolase_fold"/>
</dbReference>
<gene>
    <name evidence="3" type="ORF">SG35_001445</name>
</gene>
<dbReference type="GO" id="GO:0016787">
    <property type="term" value="F:hydrolase activity"/>
    <property type="evidence" value="ECO:0007669"/>
    <property type="project" value="UniProtKB-KW"/>
</dbReference>
<feature type="signal peptide" evidence="1">
    <location>
        <begin position="1"/>
        <end position="25"/>
    </location>
</feature>
<dbReference type="EMBL" id="CP059735">
    <property type="protein sequence ID" value="WDD99382.1"/>
    <property type="molecule type" value="Genomic_DNA"/>
</dbReference>
<dbReference type="Gene3D" id="3.40.50.1820">
    <property type="entry name" value="alpha/beta hydrolase"/>
    <property type="match status" value="1"/>
</dbReference>
<evidence type="ECO:0000313" key="4">
    <source>
        <dbReference type="Proteomes" id="UP000032568"/>
    </source>
</evidence>
<dbReference type="KEGG" id="tact:SG35_001445"/>
<feature type="chain" id="PRO_5041992005" evidence="1">
    <location>
        <begin position="26"/>
        <end position="465"/>
    </location>
</feature>
<evidence type="ECO:0000313" key="3">
    <source>
        <dbReference type="EMBL" id="WDD99382.1"/>
    </source>
</evidence>
<keyword evidence="4" id="KW-1185">Reference proteome</keyword>
<dbReference type="InterPro" id="IPR000073">
    <property type="entry name" value="AB_hydrolase_1"/>
</dbReference>
<sequence length="465" mass="52430">MFQRIINRLFVCLIFVLAYNPLVLAADKAGNCMAINQDYTAIQQMIDDGRYRYSRAVSAQQLPEFSYQDGQEFSLYLKYAAKLVESANPQAQLPCPVLTDTYKLLAQQNNWSATPVVSQLVAPFELRQEKTAKAILLIHGLTDSPFMFHDLANFYYRQGFSVRTLLLPGHGTAASDLLEVELAQWQQAAGYGITRMLKDFDQVYLGGFSTGGALILDYLQRQQAPDEKIKGVFMWSPASKAYSELAWLAQYLDYVPMLDWLDLDADIDFAKYESFPYNAAAQVNRLMQGLSKAKPKSQNRVYDIPLFVVASEHDRTIDTRATLDIIGSWQQDSKHKAVADTLMYFGDRKKALDVLPASVNIVVPECGQNQLCQGIADIAHTAPTNAPDNPHYGLAGLYRNCSHYLADIESYRLCKTGKQVILGEKTEENLNKTLPLQRLTFNPYYYQMLDLMREFMAETSSGIGK</sequence>
<dbReference type="SUPFAM" id="SSF53474">
    <property type="entry name" value="alpha/beta-Hydrolases"/>
    <property type="match status" value="1"/>
</dbReference>
<protein>
    <submittedName>
        <fullName evidence="3">Alpha/beta fold hydrolase</fullName>
    </submittedName>
</protein>
<dbReference type="RefSeq" id="WP_053043183.1">
    <property type="nucleotide sequence ID" value="NZ_CP059735.1"/>
</dbReference>
<accession>A0AAF0C3A8</accession>
<reference evidence="3 4" key="1">
    <citation type="journal article" date="2015" name="Genome Announc.">
        <title>Draft Genome Sequences of Marine Isolates of Thalassomonas viridans and Thalassomonas actiniarum.</title>
        <authorList>
            <person name="Olonade I."/>
            <person name="van Zyl L.J."/>
            <person name="Trindade M."/>
        </authorList>
    </citation>
    <scope>NUCLEOTIDE SEQUENCE [LARGE SCALE GENOMIC DNA]</scope>
    <source>
        <strain evidence="3 4">A5K-106</strain>
    </source>
</reference>
<evidence type="ECO:0000259" key="2">
    <source>
        <dbReference type="Pfam" id="PF12697"/>
    </source>
</evidence>
<reference evidence="3 4" key="2">
    <citation type="journal article" date="2022" name="Mar. Drugs">
        <title>Bioassay-Guided Fractionation Leads to the Detection of Cholic Acid Generated by the Rare Thalassomonas sp.</title>
        <authorList>
            <person name="Pheiffer F."/>
            <person name="Schneider Y.K."/>
            <person name="Hansen E.H."/>
            <person name="Andersen J.H."/>
            <person name="Isaksson J."/>
            <person name="Busche T."/>
            <person name="R C."/>
            <person name="Kalinowski J."/>
            <person name="Zyl L.V."/>
            <person name="Trindade M."/>
        </authorList>
    </citation>
    <scope>NUCLEOTIDE SEQUENCE [LARGE SCALE GENOMIC DNA]</scope>
    <source>
        <strain evidence="3 4">A5K-106</strain>
    </source>
</reference>
<feature type="domain" description="AB hydrolase-1" evidence="2">
    <location>
        <begin position="135"/>
        <end position="319"/>
    </location>
</feature>
<dbReference type="Proteomes" id="UP000032568">
    <property type="component" value="Chromosome"/>
</dbReference>
<proteinExistence type="predicted"/>